<comment type="caution">
    <text evidence="4">The sequence shown here is derived from an EMBL/GenBank/DDBJ whole genome shotgun (WGS) entry which is preliminary data.</text>
</comment>
<feature type="domain" description="Transglutaminase-like" evidence="2">
    <location>
        <begin position="306"/>
        <end position="406"/>
    </location>
</feature>
<keyword evidence="1" id="KW-0732">Signal</keyword>
<dbReference type="Proteomes" id="UP000543642">
    <property type="component" value="Unassembled WGS sequence"/>
</dbReference>
<organism evidence="4 5">
    <name type="scientific">Catenibacillus scindens</name>
    <dbReference type="NCBI Taxonomy" id="673271"/>
    <lineage>
        <taxon>Bacteria</taxon>
        <taxon>Bacillati</taxon>
        <taxon>Bacillota</taxon>
        <taxon>Clostridia</taxon>
        <taxon>Lachnospirales</taxon>
        <taxon>Lachnospiraceae</taxon>
        <taxon>Catenibacillus</taxon>
    </lineage>
</organism>
<proteinExistence type="predicted"/>
<dbReference type="RefSeq" id="WP_183773832.1">
    <property type="nucleotide sequence ID" value="NZ_JACHFW010000007.1"/>
</dbReference>
<feature type="domain" description="DUF4214" evidence="3">
    <location>
        <begin position="88"/>
        <end position="153"/>
    </location>
</feature>
<dbReference type="Gene3D" id="1.10.3130.20">
    <property type="entry name" value="Phycobilisome linker domain"/>
    <property type="match status" value="2"/>
</dbReference>
<evidence type="ECO:0000259" key="3">
    <source>
        <dbReference type="Pfam" id="PF13946"/>
    </source>
</evidence>
<dbReference type="InterPro" id="IPR038255">
    <property type="entry name" value="PBS_linker_sf"/>
</dbReference>
<keyword evidence="5" id="KW-1185">Reference proteome</keyword>
<dbReference type="Pfam" id="PF01841">
    <property type="entry name" value="Transglut_core"/>
    <property type="match status" value="1"/>
</dbReference>
<evidence type="ECO:0000256" key="1">
    <source>
        <dbReference type="SAM" id="SignalP"/>
    </source>
</evidence>
<dbReference type="SUPFAM" id="SSF54001">
    <property type="entry name" value="Cysteine proteinases"/>
    <property type="match status" value="1"/>
</dbReference>
<evidence type="ECO:0000313" key="4">
    <source>
        <dbReference type="EMBL" id="MBB5264840.1"/>
    </source>
</evidence>
<dbReference type="InterPro" id="IPR038765">
    <property type="entry name" value="Papain-like_cys_pep_sf"/>
</dbReference>
<reference evidence="4 5" key="1">
    <citation type="submission" date="2020-08" db="EMBL/GenBank/DDBJ databases">
        <title>Genomic Encyclopedia of Type Strains, Phase IV (KMG-IV): sequencing the most valuable type-strain genomes for metagenomic binning, comparative biology and taxonomic classification.</title>
        <authorList>
            <person name="Goeker M."/>
        </authorList>
    </citation>
    <scope>NUCLEOTIDE SEQUENCE [LARGE SCALE GENOMIC DNA]</scope>
    <source>
        <strain evidence="4 5">DSM 106146</strain>
    </source>
</reference>
<dbReference type="Pfam" id="PF13946">
    <property type="entry name" value="DUF4214"/>
    <property type="match status" value="2"/>
</dbReference>
<feature type="domain" description="DUF4214" evidence="3">
    <location>
        <begin position="216"/>
        <end position="281"/>
    </location>
</feature>
<evidence type="ECO:0000313" key="5">
    <source>
        <dbReference type="Proteomes" id="UP000543642"/>
    </source>
</evidence>
<protein>
    <recommendedName>
        <fullName evidence="6">DUF4214 domain-containing protein</fullName>
    </recommendedName>
</protein>
<dbReference type="AlphaFoldDB" id="A0A7W8HAT7"/>
<evidence type="ECO:0008006" key="6">
    <source>
        <dbReference type="Google" id="ProtNLM"/>
    </source>
</evidence>
<sequence>MKHHILCGFIAAAVLVTGIPAYASQTADETVVQTEAQEEIKENTQEGMVRGFVRRLYEIVLGRPADEKGLEEWTANLLNGTEQGAKVAQGFIDSPEFKAKNLSDTEYLQVLYRTCLNREGDVPGMAQWQAVLDSGMSRLWVFKGFVESDEFTQICQSYGIERGNAQLTAPMDMNENVTKFVVRCYRLCLGRDADTDGLNAWCSQLLGGANTAKEAAYGFVFSTEFQHSGISDEEFVKVMYELFLDRQWDDEGLDNWVNILQNNSRYYVFNGFADSAEFDQLCQSYGLQARTFAEKELDSYVMQVLGQITNESMTQEQKLRACYDWLMQQCSYKAVFGSVPDGYTFEQWYAINMFKERRGNCYSYASALLAMAKRIGYEDAVMIKGYFQGPTGKVTNTWSPHAWVEIGGLKYDPQQAAEHGYDCFGNPNSPVPYKYPDA</sequence>
<feature type="chain" id="PRO_5031166670" description="DUF4214 domain-containing protein" evidence="1">
    <location>
        <begin position="24"/>
        <end position="438"/>
    </location>
</feature>
<dbReference type="InterPro" id="IPR025282">
    <property type="entry name" value="DUF4214"/>
</dbReference>
<evidence type="ECO:0000259" key="2">
    <source>
        <dbReference type="Pfam" id="PF01841"/>
    </source>
</evidence>
<accession>A0A7W8HAT7</accession>
<dbReference type="InterPro" id="IPR002931">
    <property type="entry name" value="Transglutaminase-like"/>
</dbReference>
<name>A0A7W8HAT7_9FIRM</name>
<gene>
    <name evidence="4" type="ORF">HNP82_001979</name>
</gene>
<feature type="signal peptide" evidence="1">
    <location>
        <begin position="1"/>
        <end position="23"/>
    </location>
</feature>
<dbReference type="EMBL" id="JACHFW010000007">
    <property type="protein sequence ID" value="MBB5264840.1"/>
    <property type="molecule type" value="Genomic_DNA"/>
</dbReference>